<evidence type="ECO:0000256" key="6">
    <source>
        <dbReference type="ARBA" id="ARBA00022777"/>
    </source>
</evidence>
<dbReference type="InterPro" id="IPR022672">
    <property type="entry name" value="Hexokinase_N"/>
</dbReference>
<comment type="function">
    <text evidence="13">Catalyzes the phosphorylation of various hexoses to hexose 6-phosphate.</text>
</comment>
<dbReference type="GO" id="GO:0005829">
    <property type="term" value="C:cytosol"/>
    <property type="evidence" value="ECO:0007669"/>
    <property type="project" value="TreeGrafter"/>
</dbReference>
<dbReference type="InParanoid" id="A0A2J7QW41"/>
<comment type="catalytic activity">
    <reaction evidence="12">
        <text>D-mannose + ATP = D-mannose 6-phosphate + ADP + H(+)</text>
        <dbReference type="Rhea" id="RHEA:11028"/>
        <dbReference type="ChEBI" id="CHEBI:4208"/>
        <dbReference type="ChEBI" id="CHEBI:15378"/>
        <dbReference type="ChEBI" id="CHEBI:30616"/>
        <dbReference type="ChEBI" id="CHEBI:58735"/>
        <dbReference type="ChEBI" id="CHEBI:456216"/>
        <dbReference type="EC" id="2.7.1.1"/>
    </reaction>
    <physiologicalReaction direction="left-to-right" evidence="12">
        <dbReference type="Rhea" id="RHEA:11029"/>
    </physiologicalReaction>
</comment>
<dbReference type="PANTHER" id="PTHR19443">
    <property type="entry name" value="HEXOKINASE"/>
    <property type="match status" value="1"/>
</dbReference>
<keyword evidence="6 14" id="KW-0418">Kinase</keyword>
<evidence type="ECO:0000256" key="12">
    <source>
        <dbReference type="ARBA" id="ARBA00050361"/>
    </source>
</evidence>
<dbReference type="GO" id="GO:0005536">
    <property type="term" value="F:D-glucose binding"/>
    <property type="evidence" value="ECO:0007669"/>
    <property type="project" value="InterPro"/>
</dbReference>
<dbReference type="Gene3D" id="3.40.367.20">
    <property type="match status" value="1"/>
</dbReference>
<dbReference type="GO" id="GO:0004340">
    <property type="term" value="F:glucokinase activity"/>
    <property type="evidence" value="ECO:0007669"/>
    <property type="project" value="TreeGrafter"/>
</dbReference>
<dbReference type="InterPro" id="IPR043129">
    <property type="entry name" value="ATPase_NBD"/>
</dbReference>
<evidence type="ECO:0000256" key="13">
    <source>
        <dbReference type="ARBA" id="ARBA00059457"/>
    </source>
</evidence>
<dbReference type="GO" id="GO:0001678">
    <property type="term" value="P:intracellular glucose homeostasis"/>
    <property type="evidence" value="ECO:0007669"/>
    <property type="project" value="InterPro"/>
</dbReference>
<gene>
    <name evidence="17" type="ORF">B7P43_G04473</name>
</gene>
<dbReference type="Proteomes" id="UP000235965">
    <property type="component" value="Unassembled WGS sequence"/>
</dbReference>
<comment type="pathway">
    <text evidence="1">Carbohydrate degradation; glycolysis; D-glyceraldehyde 3-phosphate and glycerone phosphate from D-glucose: step 1/4.</text>
</comment>
<comment type="caution">
    <text evidence="17">The sequence shown here is derived from an EMBL/GenBank/DDBJ whole genome shotgun (WGS) entry which is preliminary data.</text>
</comment>
<dbReference type="InterPro" id="IPR019807">
    <property type="entry name" value="Hexokinase_BS"/>
</dbReference>
<dbReference type="FunFam" id="3.40.367.20:FF:000005">
    <property type="entry name" value="Phosphotransferase"/>
    <property type="match status" value="1"/>
</dbReference>
<comment type="similarity">
    <text evidence="3 14">Belongs to the hexokinase family.</text>
</comment>
<dbReference type="Pfam" id="PF00349">
    <property type="entry name" value="Hexokinase_1"/>
    <property type="match status" value="1"/>
</dbReference>
<evidence type="ECO:0000256" key="7">
    <source>
        <dbReference type="ARBA" id="ARBA00022840"/>
    </source>
</evidence>
<comment type="pathway">
    <text evidence="2">Carbohydrate metabolism; hexose metabolism.</text>
</comment>
<dbReference type="GO" id="GO:0008865">
    <property type="term" value="F:fructokinase activity"/>
    <property type="evidence" value="ECO:0007669"/>
    <property type="project" value="TreeGrafter"/>
</dbReference>
<keyword evidence="4 14" id="KW-0808">Transferase</keyword>
<feature type="domain" description="Hexokinase C-terminal" evidence="16">
    <location>
        <begin position="264"/>
        <end position="496"/>
    </location>
</feature>
<dbReference type="InterPro" id="IPR022673">
    <property type="entry name" value="Hexokinase_C"/>
</dbReference>
<dbReference type="GO" id="GO:0006006">
    <property type="term" value="P:glucose metabolic process"/>
    <property type="evidence" value="ECO:0007669"/>
    <property type="project" value="TreeGrafter"/>
</dbReference>
<dbReference type="PROSITE" id="PS51748">
    <property type="entry name" value="HEXOKINASE_2"/>
    <property type="match status" value="1"/>
</dbReference>
<evidence type="ECO:0000256" key="5">
    <source>
        <dbReference type="ARBA" id="ARBA00022741"/>
    </source>
</evidence>
<dbReference type="PRINTS" id="PR00475">
    <property type="entry name" value="HEXOKINASE"/>
</dbReference>
<keyword evidence="7 14" id="KW-0067">ATP-binding</keyword>
<evidence type="ECO:0000313" key="17">
    <source>
        <dbReference type="EMBL" id="PNF32800.1"/>
    </source>
</evidence>
<evidence type="ECO:0000256" key="8">
    <source>
        <dbReference type="ARBA" id="ARBA00023152"/>
    </source>
</evidence>
<evidence type="ECO:0000256" key="14">
    <source>
        <dbReference type="RuleBase" id="RU362007"/>
    </source>
</evidence>
<accession>A0A2J7QW41</accession>
<dbReference type="Gene3D" id="3.30.420.40">
    <property type="match status" value="1"/>
</dbReference>
<sequence length="507" mass="56569">MGSEKETIKRSLTNIGQEDYYIRGIEGWNKMASPTSRPEPALSWLDSAIRVKPLQLADSWKKQQVEDALKKIHLTGAQVLRIKEVFHSEVERGIHEQPSSLQMENTYIPELPNGTEEGMFLALDLGGTNFRVILLELSNGALIRENVKRYHIREELRLGCGERLFDFLAECVSDFVRSQNLGGTRLPLGFTFSFPMIQKGLDVGILLTWTKSFNCPSVVGRDAVQMLREAINRRGDTHVEVLAVLNDTTGTLIQGAVLDKKTAIALILGTGSNACYIERADRVQHWEGQRHGEKEVIIDIEWGAFGDNGVLDFIKTDYDRKVDENSLITNSFTFEKYISGKYLGEIVRVIVVKLVEDCVLFGGTVSDALLTTGAFTTSFVSLIEQDTVGNNCENTPEILDKLGLSYNADDIAIMKYICETVSNRAALLVSICTATLLERLDRPDTTIAVDGSLYKYHPRLKSWMNKYIHLLAPEKKFKLLLAEDGSGKGAGLVAAIALRLKQRFSQT</sequence>
<dbReference type="PROSITE" id="PS00378">
    <property type="entry name" value="HEXOKINASE_1"/>
    <property type="match status" value="1"/>
</dbReference>
<organism evidence="17 18">
    <name type="scientific">Cryptotermes secundus</name>
    <dbReference type="NCBI Taxonomy" id="105785"/>
    <lineage>
        <taxon>Eukaryota</taxon>
        <taxon>Metazoa</taxon>
        <taxon>Ecdysozoa</taxon>
        <taxon>Arthropoda</taxon>
        <taxon>Hexapoda</taxon>
        <taxon>Insecta</taxon>
        <taxon>Pterygota</taxon>
        <taxon>Neoptera</taxon>
        <taxon>Polyneoptera</taxon>
        <taxon>Dictyoptera</taxon>
        <taxon>Blattodea</taxon>
        <taxon>Blattoidea</taxon>
        <taxon>Termitoidae</taxon>
        <taxon>Kalotermitidae</taxon>
        <taxon>Cryptotermitinae</taxon>
        <taxon>Cryptotermes</taxon>
    </lineage>
</organism>
<evidence type="ECO:0000256" key="4">
    <source>
        <dbReference type="ARBA" id="ARBA00022679"/>
    </source>
</evidence>
<dbReference type="EC" id="2.7.1.-" evidence="14"/>
<dbReference type="PANTHER" id="PTHR19443:SF54">
    <property type="entry name" value="PHOSPHOTRANSFERASE"/>
    <property type="match status" value="1"/>
</dbReference>
<dbReference type="UniPathway" id="UPA00109">
    <property type="reaction ID" value="UER00180"/>
</dbReference>
<keyword evidence="18" id="KW-1185">Reference proteome</keyword>
<dbReference type="GO" id="GO:0005524">
    <property type="term" value="F:ATP binding"/>
    <property type="evidence" value="ECO:0007669"/>
    <property type="project" value="UniProtKB-UniRule"/>
</dbReference>
<evidence type="ECO:0000256" key="2">
    <source>
        <dbReference type="ARBA" id="ARBA00005028"/>
    </source>
</evidence>
<dbReference type="GO" id="GO:0005739">
    <property type="term" value="C:mitochondrion"/>
    <property type="evidence" value="ECO:0007669"/>
    <property type="project" value="TreeGrafter"/>
</dbReference>
<proteinExistence type="inferred from homology"/>
<evidence type="ECO:0000256" key="10">
    <source>
        <dbReference type="ARBA" id="ARBA00047905"/>
    </source>
</evidence>
<dbReference type="EMBL" id="NEVH01009768">
    <property type="protein sequence ID" value="PNF32800.1"/>
    <property type="molecule type" value="Genomic_DNA"/>
</dbReference>
<evidence type="ECO:0000313" key="18">
    <source>
        <dbReference type="Proteomes" id="UP000235965"/>
    </source>
</evidence>
<dbReference type="OrthoDB" id="419537at2759"/>
<evidence type="ECO:0000256" key="1">
    <source>
        <dbReference type="ARBA" id="ARBA00004888"/>
    </source>
</evidence>
<dbReference type="SUPFAM" id="SSF53067">
    <property type="entry name" value="Actin-like ATPase domain"/>
    <property type="match status" value="2"/>
</dbReference>
<dbReference type="AlphaFoldDB" id="A0A2J7QW41"/>
<evidence type="ECO:0000256" key="3">
    <source>
        <dbReference type="ARBA" id="ARBA00009225"/>
    </source>
</evidence>
<dbReference type="GO" id="GO:0006096">
    <property type="term" value="P:glycolytic process"/>
    <property type="evidence" value="ECO:0007669"/>
    <property type="project" value="UniProtKB-UniPathway"/>
</dbReference>
<reference evidence="17 18" key="1">
    <citation type="submission" date="2017-12" db="EMBL/GenBank/DDBJ databases">
        <title>Hemimetabolous genomes reveal molecular basis of termite eusociality.</title>
        <authorList>
            <person name="Harrison M.C."/>
            <person name="Jongepier E."/>
            <person name="Robertson H.M."/>
            <person name="Arning N."/>
            <person name="Bitard-Feildel T."/>
            <person name="Chao H."/>
            <person name="Childers C.P."/>
            <person name="Dinh H."/>
            <person name="Doddapaneni H."/>
            <person name="Dugan S."/>
            <person name="Gowin J."/>
            <person name="Greiner C."/>
            <person name="Han Y."/>
            <person name="Hu H."/>
            <person name="Hughes D.S.T."/>
            <person name="Huylmans A.-K."/>
            <person name="Kemena C."/>
            <person name="Kremer L.P.M."/>
            <person name="Lee S.L."/>
            <person name="Lopez-Ezquerra A."/>
            <person name="Mallet L."/>
            <person name="Monroy-Kuhn J.M."/>
            <person name="Moser A."/>
            <person name="Murali S.C."/>
            <person name="Muzny D.M."/>
            <person name="Otani S."/>
            <person name="Piulachs M.-D."/>
            <person name="Poelchau M."/>
            <person name="Qu J."/>
            <person name="Schaub F."/>
            <person name="Wada-Katsumata A."/>
            <person name="Worley K.C."/>
            <person name="Xie Q."/>
            <person name="Ylla G."/>
            <person name="Poulsen M."/>
            <person name="Gibbs R.A."/>
            <person name="Schal C."/>
            <person name="Richards S."/>
            <person name="Belles X."/>
            <person name="Korb J."/>
            <person name="Bornberg-Bauer E."/>
        </authorList>
    </citation>
    <scope>NUCLEOTIDE SEQUENCE [LARGE SCALE GENOMIC DNA]</scope>
    <source>
        <tissue evidence="17">Whole body</tissue>
    </source>
</reference>
<keyword evidence="8 14" id="KW-0324">Glycolysis</keyword>
<comment type="catalytic activity">
    <reaction evidence="11">
        <text>D-glucose + ATP = D-glucose 6-phosphate + ADP + H(+)</text>
        <dbReference type="Rhea" id="RHEA:17825"/>
        <dbReference type="ChEBI" id="CHEBI:4167"/>
        <dbReference type="ChEBI" id="CHEBI:15378"/>
        <dbReference type="ChEBI" id="CHEBI:30616"/>
        <dbReference type="ChEBI" id="CHEBI:61548"/>
        <dbReference type="ChEBI" id="CHEBI:456216"/>
        <dbReference type="EC" id="2.7.1.1"/>
    </reaction>
    <physiologicalReaction direction="left-to-right" evidence="11">
        <dbReference type="Rhea" id="RHEA:17826"/>
    </physiologicalReaction>
</comment>
<evidence type="ECO:0000259" key="16">
    <source>
        <dbReference type="Pfam" id="PF03727"/>
    </source>
</evidence>
<comment type="catalytic activity">
    <reaction evidence="9">
        <text>a D-hexose + ATP = a D-hexose 6-phosphate + ADP + H(+)</text>
        <dbReference type="Rhea" id="RHEA:22740"/>
        <dbReference type="ChEBI" id="CHEBI:4194"/>
        <dbReference type="ChEBI" id="CHEBI:15378"/>
        <dbReference type="ChEBI" id="CHEBI:30616"/>
        <dbReference type="ChEBI" id="CHEBI:229467"/>
        <dbReference type="ChEBI" id="CHEBI:456216"/>
        <dbReference type="EC" id="2.7.1.1"/>
    </reaction>
    <physiologicalReaction direction="left-to-right" evidence="9">
        <dbReference type="Rhea" id="RHEA:22741"/>
    </physiologicalReaction>
</comment>
<dbReference type="FunFam" id="3.30.420.40:FF:000095">
    <property type="entry name" value="Phosphotransferase"/>
    <property type="match status" value="1"/>
</dbReference>
<evidence type="ECO:0000256" key="9">
    <source>
        <dbReference type="ARBA" id="ARBA00044613"/>
    </source>
</evidence>
<dbReference type="GO" id="GO:0019158">
    <property type="term" value="F:mannokinase activity"/>
    <property type="evidence" value="ECO:0007669"/>
    <property type="project" value="RHEA"/>
</dbReference>
<dbReference type="UniPathway" id="UPA00242"/>
<comment type="catalytic activity">
    <reaction evidence="10">
        <text>D-fructose + ATP = D-fructose 6-phosphate + ADP + H(+)</text>
        <dbReference type="Rhea" id="RHEA:16125"/>
        <dbReference type="ChEBI" id="CHEBI:15378"/>
        <dbReference type="ChEBI" id="CHEBI:30616"/>
        <dbReference type="ChEBI" id="CHEBI:37721"/>
        <dbReference type="ChEBI" id="CHEBI:61527"/>
        <dbReference type="ChEBI" id="CHEBI:456216"/>
        <dbReference type="EC" id="2.7.1.1"/>
    </reaction>
    <physiologicalReaction direction="left-to-right" evidence="10">
        <dbReference type="Rhea" id="RHEA:16126"/>
    </physiologicalReaction>
</comment>
<evidence type="ECO:0000256" key="11">
    <source>
        <dbReference type="ARBA" id="ARBA00048160"/>
    </source>
</evidence>
<feature type="domain" description="Hexokinase N-terminal" evidence="15">
    <location>
        <begin position="65"/>
        <end position="256"/>
    </location>
</feature>
<dbReference type="STRING" id="105785.A0A2J7QW41"/>
<keyword evidence="5 14" id="KW-0547">Nucleotide-binding</keyword>
<dbReference type="InterPro" id="IPR001312">
    <property type="entry name" value="Hexokinase"/>
</dbReference>
<dbReference type="Pfam" id="PF03727">
    <property type="entry name" value="Hexokinase_2"/>
    <property type="match status" value="1"/>
</dbReference>
<protein>
    <recommendedName>
        <fullName evidence="14">Phosphotransferase</fullName>
        <ecNumber evidence="14">2.7.1.-</ecNumber>
    </recommendedName>
</protein>
<evidence type="ECO:0000259" key="15">
    <source>
        <dbReference type="Pfam" id="PF00349"/>
    </source>
</evidence>
<name>A0A2J7QW41_9NEOP</name>
<dbReference type="CDD" id="cd24019">
    <property type="entry name" value="ASKHA_NBD_HK_meta"/>
    <property type="match status" value="1"/>
</dbReference>